<evidence type="ECO:0000313" key="4">
    <source>
        <dbReference type="Proteomes" id="UP000192578"/>
    </source>
</evidence>
<dbReference type="InterPro" id="IPR003719">
    <property type="entry name" value="Phenazine_PhzF-like"/>
</dbReference>
<comment type="caution">
    <text evidence="3">The sequence shown here is derived from an EMBL/GenBank/DDBJ whole genome shotgun (WGS) entry which is preliminary data.</text>
</comment>
<evidence type="ECO:0000256" key="1">
    <source>
        <dbReference type="ARBA" id="ARBA00008270"/>
    </source>
</evidence>
<keyword evidence="2" id="KW-0413">Isomerase</keyword>
<accession>A0A1W0XEV2</accession>
<dbReference type="SUPFAM" id="SSF54506">
    <property type="entry name" value="Diaminopimelate epimerase-like"/>
    <property type="match status" value="2"/>
</dbReference>
<name>A0A1W0XEV2_HYPEX</name>
<dbReference type="Proteomes" id="UP000192578">
    <property type="component" value="Unassembled WGS sequence"/>
</dbReference>
<dbReference type="OrthoDB" id="75169at2759"/>
<keyword evidence="4" id="KW-1185">Reference proteome</keyword>
<dbReference type="GO" id="GO:0005737">
    <property type="term" value="C:cytoplasm"/>
    <property type="evidence" value="ECO:0007669"/>
    <property type="project" value="TreeGrafter"/>
</dbReference>
<sequence>MKIVHGGTLNLPIYIADAFAKDALTGNPAAVCVLQSDTALSDVEMQRIAAEMNQTVTAFVCCPDTSTIGEQQLPFNEFGLRWFTPTLEINLCGHATLATAAVIFEIYGEAFHEVKFKTKSGVHSASLKKGFIELDFPLNPGHSLNMAAQADLQPLLDVCSAICGPDTIVDVRYSPGTRYLMVHLNDRVDLVNLVVDPSQFLAAQPITIKLNGVILTVRGSPQGTSAGAGYDFISRFFGPFLGIPEDHVCGSAHTVLAPYWTGVLDKDVKKARMVSKRGGDLLLDIRQNGRIGISGTFYIVDAFASKTFTGNPAAVCVLEQGMELSDEMMQRIAAEVNQTTTAFVRRCDRSIATIKEDSFIAPNGNEFDLRWFTPTMENPFCGHATLATSAVIFDIYKNTFQEAKFKTKTGLHTARLKNGFIELDFPINLGYALGSVEQTQLQPLVDVCSAICGTDAIVAVRFSPGTRYMMVHLSDGVDLEKLIVDPSRFLAVQPQSIKLNGVILTVRGNLPEMATGSGYDFISRFFGPWLGIPEDHVCGSAHTVLAPYWTSVLGKDVKKARMVSTRGGDLLLDIRENGRIGIGGTCQIVLRGQFTL</sequence>
<gene>
    <name evidence="3" type="ORF">BV898_00136</name>
</gene>
<dbReference type="PANTHER" id="PTHR13774">
    <property type="entry name" value="PHENAZINE BIOSYNTHESIS PROTEIN"/>
    <property type="match status" value="1"/>
</dbReference>
<evidence type="ECO:0000256" key="2">
    <source>
        <dbReference type="ARBA" id="ARBA00023235"/>
    </source>
</evidence>
<dbReference type="GO" id="GO:0016853">
    <property type="term" value="F:isomerase activity"/>
    <property type="evidence" value="ECO:0007669"/>
    <property type="project" value="UniProtKB-KW"/>
</dbReference>
<dbReference type="NCBIfam" id="TIGR00654">
    <property type="entry name" value="PhzF_family"/>
    <property type="match status" value="2"/>
</dbReference>
<reference evidence="4" key="1">
    <citation type="submission" date="2017-01" db="EMBL/GenBank/DDBJ databases">
        <title>Comparative genomics of anhydrobiosis in the tardigrade Hypsibius dujardini.</title>
        <authorList>
            <person name="Yoshida Y."/>
            <person name="Koutsovoulos G."/>
            <person name="Laetsch D."/>
            <person name="Stevens L."/>
            <person name="Kumar S."/>
            <person name="Horikawa D."/>
            <person name="Ishino K."/>
            <person name="Komine S."/>
            <person name="Tomita M."/>
            <person name="Blaxter M."/>
            <person name="Arakawa K."/>
        </authorList>
    </citation>
    <scope>NUCLEOTIDE SEQUENCE [LARGE SCALE GENOMIC DNA]</scope>
    <source>
        <strain evidence="4">Z151</strain>
    </source>
</reference>
<dbReference type="PANTHER" id="PTHR13774:SF17">
    <property type="entry name" value="PHENAZINE BIOSYNTHESIS-LIKE DOMAIN-CONTAINING PROTEIN"/>
    <property type="match status" value="1"/>
</dbReference>
<organism evidence="3 4">
    <name type="scientific">Hypsibius exemplaris</name>
    <name type="common">Freshwater tardigrade</name>
    <dbReference type="NCBI Taxonomy" id="2072580"/>
    <lineage>
        <taxon>Eukaryota</taxon>
        <taxon>Metazoa</taxon>
        <taxon>Ecdysozoa</taxon>
        <taxon>Tardigrada</taxon>
        <taxon>Eutardigrada</taxon>
        <taxon>Parachela</taxon>
        <taxon>Hypsibioidea</taxon>
        <taxon>Hypsibiidae</taxon>
        <taxon>Hypsibius</taxon>
    </lineage>
</organism>
<dbReference type="Pfam" id="PF02567">
    <property type="entry name" value="PhzC-PhzF"/>
    <property type="match status" value="2"/>
</dbReference>
<dbReference type="EMBL" id="MTYJ01000001">
    <property type="protein sequence ID" value="OQV26003.1"/>
    <property type="molecule type" value="Genomic_DNA"/>
</dbReference>
<protein>
    <submittedName>
        <fullName evidence="3">Phenazine biosynthesis-like domain-containing protein</fullName>
    </submittedName>
</protein>
<proteinExistence type="inferred from homology"/>
<dbReference type="AlphaFoldDB" id="A0A1W0XEV2"/>
<evidence type="ECO:0000313" key="3">
    <source>
        <dbReference type="EMBL" id="OQV26003.1"/>
    </source>
</evidence>
<dbReference type="Gene3D" id="3.10.310.10">
    <property type="entry name" value="Diaminopimelate Epimerase, Chain A, domain 1"/>
    <property type="match status" value="4"/>
</dbReference>
<comment type="similarity">
    <text evidence="1">Belongs to the PhzF family.</text>
</comment>